<dbReference type="InterPro" id="IPR003718">
    <property type="entry name" value="OsmC/Ohr_fam"/>
</dbReference>
<dbReference type="InterPro" id="IPR015946">
    <property type="entry name" value="KH_dom-like_a/b"/>
</dbReference>
<dbReference type="SUPFAM" id="SSF82784">
    <property type="entry name" value="OsmC-like"/>
    <property type="match status" value="1"/>
</dbReference>
<sequence length="134" mass="14661">MTIKVKPASYGPLLVSTNDSGALVYGFELETLSPTPSLESPAETLLYSIGSCMVLSLQMVAKRKKIDIEPFYVEVIGHKGTELPAHFARYEIALSQGIHSDETIALKLLRDAKKICTISNSLSGSFELTLKEEQ</sequence>
<dbReference type="AlphaFoldDB" id="A0A090T7J4"/>
<gene>
    <name evidence="1" type="ORF">JCM19240_4279</name>
</gene>
<name>A0A090T7J4_9VIBR</name>
<dbReference type="EMBL" id="BBMT01000005">
    <property type="protein sequence ID" value="GAL34729.1"/>
    <property type="molecule type" value="Genomic_DNA"/>
</dbReference>
<comment type="caution">
    <text evidence="1">The sequence shown here is derived from an EMBL/GenBank/DDBJ whole genome shotgun (WGS) entry which is preliminary data.</text>
</comment>
<reference evidence="1 2" key="2">
    <citation type="submission" date="2014-09" db="EMBL/GenBank/DDBJ databases">
        <authorList>
            <consortium name="NBRP consortium"/>
            <person name="Sawabe T."/>
            <person name="Meirelles P."/>
            <person name="Nakanishi M."/>
            <person name="Sayaka M."/>
            <person name="Hattori M."/>
            <person name="Ohkuma M."/>
        </authorList>
    </citation>
    <scope>NUCLEOTIDE SEQUENCE [LARGE SCALE GENOMIC DNA]</scope>
    <source>
        <strain evidence="1 2">JCM 19240</strain>
    </source>
</reference>
<evidence type="ECO:0000313" key="1">
    <source>
        <dbReference type="EMBL" id="GAL34729.1"/>
    </source>
</evidence>
<organism evidence="1 2">
    <name type="scientific">Vibrio maritimus</name>
    <dbReference type="NCBI Taxonomy" id="990268"/>
    <lineage>
        <taxon>Bacteria</taxon>
        <taxon>Pseudomonadati</taxon>
        <taxon>Pseudomonadota</taxon>
        <taxon>Gammaproteobacteria</taxon>
        <taxon>Vibrionales</taxon>
        <taxon>Vibrionaceae</taxon>
        <taxon>Vibrio</taxon>
    </lineage>
</organism>
<evidence type="ECO:0000313" key="2">
    <source>
        <dbReference type="Proteomes" id="UP000029224"/>
    </source>
</evidence>
<proteinExistence type="predicted"/>
<accession>A0A090T7J4</accession>
<dbReference type="Pfam" id="PF02566">
    <property type="entry name" value="OsmC"/>
    <property type="match status" value="1"/>
</dbReference>
<reference evidence="1 2" key="1">
    <citation type="submission" date="2014-09" db="EMBL/GenBank/DDBJ databases">
        <title>Vibrio maritimus JCM 19240. (C210) whole genome shotgun sequence.</title>
        <authorList>
            <person name="Sawabe T."/>
            <person name="Meirelles P."/>
            <person name="Nakanishi M."/>
            <person name="Sayaka M."/>
            <person name="Hattori M."/>
            <person name="Ohkuma M."/>
        </authorList>
    </citation>
    <scope>NUCLEOTIDE SEQUENCE [LARGE SCALE GENOMIC DNA]</scope>
    <source>
        <strain evidence="1 2">JCM 19240</strain>
    </source>
</reference>
<keyword evidence="2" id="KW-1185">Reference proteome</keyword>
<evidence type="ECO:0008006" key="3">
    <source>
        <dbReference type="Google" id="ProtNLM"/>
    </source>
</evidence>
<dbReference type="Proteomes" id="UP000029224">
    <property type="component" value="Unassembled WGS sequence"/>
</dbReference>
<protein>
    <recommendedName>
        <fullName evidence="3">OsmC/Ohr family protein</fullName>
    </recommendedName>
</protein>
<dbReference type="OrthoDB" id="7868221at2"/>
<dbReference type="Gene3D" id="3.30.300.20">
    <property type="match status" value="1"/>
</dbReference>
<dbReference type="InterPro" id="IPR036102">
    <property type="entry name" value="OsmC/Ohrsf"/>
</dbReference>